<comment type="caution">
    <text evidence="1">The sequence shown here is derived from an EMBL/GenBank/DDBJ whole genome shotgun (WGS) entry which is preliminary data.</text>
</comment>
<protein>
    <submittedName>
        <fullName evidence="1">Uncharacterized protein</fullName>
    </submittedName>
</protein>
<accession>A0AAJ0IFS3</accession>
<evidence type="ECO:0000313" key="1">
    <source>
        <dbReference type="EMBL" id="KAK3499036.1"/>
    </source>
</evidence>
<dbReference type="AlphaFoldDB" id="A0AAJ0IFS3"/>
<reference evidence="1 2" key="1">
    <citation type="journal article" date="2023" name="Mol. Phylogenet. Evol.">
        <title>Genome-scale phylogeny and comparative genomics of the fungal order Sordariales.</title>
        <authorList>
            <person name="Hensen N."/>
            <person name="Bonometti L."/>
            <person name="Westerberg I."/>
            <person name="Brannstrom I.O."/>
            <person name="Guillou S."/>
            <person name="Cros-Aarteil S."/>
            <person name="Calhoun S."/>
            <person name="Haridas S."/>
            <person name="Kuo A."/>
            <person name="Mondo S."/>
            <person name="Pangilinan J."/>
            <person name="Riley R."/>
            <person name="LaButti K."/>
            <person name="Andreopoulos B."/>
            <person name="Lipzen A."/>
            <person name="Chen C."/>
            <person name="Yan M."/>
            <person name="Daum C."/>
            <person name="Ng V."/>
            <person name="Clum A."/>
            <person name="Steindorff A."/>
            <person name="Ohm R.A."/>
            <person name="Martin F."/>
            <person name="Silar P."/>
            <person name="Natvig D.O."/>
            <person name="Lalanne C."/>
            <person name="Gautier V."/>
            <person name="Ament-Velasquez S.L."/>
            <person name="Kruys A."/>
            <person name="Hutchinson M.I."/>
            <person name="Powell A.J."/>
            <person name="Barry K."/>
            <person name="Miller A.N."/>
            <person name="Grigoriev I.V."/>
            <person name="Debuchy R."/>
            <person name="Gladieux P."/>
            <person name="Hiltunen Thoren M."/>
            <person name="Johannesson H."/>
        </authorList>
    </citation>
    <scope>NUCLEOTIDE SEQUENCE [LARGE SCALE GENOMIC DNA]</scope>
    <source>
        <strain evidence="1 2">FGSC 10403</strain>
    </source>
</reference>
<name>A0AAJ0IFS3_9PEZI</name>
<dbReference type="GeneID" id="87879228"/>
<dbReference type="Proteomes" id="UP001285908">
    <property type="component" value="Unassembled WGS sequence"/>
</dbReference>
<proteinExistence type="predicted"/>
<gene>
    <name evidence="1" type="ORF">B0T23DRAFT_6626</name>
</gene>
<keyword evidence="2" id="KW-1185">Reference proteome</keyword>
<sequence length="117" mass="13291">MTGLPKFCPKSCADDWDYPRKAARLILSLFLITYPAALSRYPQQEKKRSGISTRLFTITSLHQKHQVNFGVMIPWINLEFCTDILYLPTALPPKNSPSASNNTTPNDSIYTFHTCQP</sequence>
<evidence type="ECO:0000313" key="2">
    <source>
        <dbReference type="Proteomes" id="UP001285908"/>
    </source>
</evidence>
<dbReference type="EMBL" id="JAULSX010000001">
    <property type="protein sequence ID" value="KAK3499036.1"/>
    <property type="molecule type" value="Genomic_DNA"/>
</dbReference>
<organism evidence="1 2">
    <name type="scientific">Neurospora hispaniola</name>
    <dbReference type="NCBI Taxonomy" id="588809"/>
    <lineage>
        <taxon>Eukaryota</taxon>
        <taxon>Fungi</taxon>
        <taxon>Dikarya</taxon>
        <taxon>Ascomycota</taxon>
        <taxon>Pezizomycotina</taxon>
        <taxon>Sordariomycetes</taxon>
        <taxon>Sordariomycetidae</taxon>
        <taxon>Sordariales</taxon>
        <taxon>Sordariaceae</taxon>
        <taxon>Neurospora</taxon>
    </lineage>
</organism>
<dbReference type="RefSeq" id="XP_062696669.1">
    <property type="nucleotide sequence ID" value="XM_062841606.1"/>
</dbReference>